<protein>
    <recommendedName>
        <fullName evidence="1">PspA-associated domain-containing protein</fullName>
    </recommendedName>
</protein>
<evidence type="ECO:0000313" key="3">
    <source>
        <dbReference type="Proteomes" id="UP000242972"/>
    </source>
</evidence>
<feature type="domain" description="PspA-associated" evidence="1">
    <location>
        <begin position="1"/>
        <end position="86"/>
    </location>
</feature>
<dbReference type="AlphaFoldDB" id="A0A2T2XEG2"/>
<reference evidence="2 3" key="1">
    <citation type="journal article" date="2014" name="BMC Genomics">
        <title>Comparison of environmental and isolate Sulfobacillus genomes reveals diverse carbon, sulfur, nitrogen, and hydrogen metabolisms.</title>
        <authorList>
            <person name="Justice N.B."/>
            <person name="Norman A."/>
            <person name="Brown C.T."/>
            <person name="Singh A."/>
            <person name="Thomas B.C."/>
            <person name="Banfield J.F."/>
        </authorList>
    </citation>
    <scope>NUCLEOTIDE SEQUENCE [LARGE SCALE GENOMIC DNA]</scope>
    <source>
        <strain evidence="2">AMDSBA4</strain>
    </source>
</reference>
<evidence type="ECO:0000313" key="2">
    <source>
        <dbReference type="EMBL" id="PSR32846.1"/>
    </source>
</evidence>
<sequence length="89" mass="10263">MIIRILSEGQFEVDGETLERINILDEELMQAIEEDDEARFNQTFHEVVRLVRSGTELEHHQLSESDLILPASDTTLSEAKKLFSEHPLE</sequence>
<accession>A0A2T2XEG2</accession>
<proteinExistence type="predicted"/>
<dbReference type="Pfam" id="PF22743">
    <property type="entry name" value="PspAA"/>
    <property type="match status" value="1"/>
</dbReference>
<evidence type="ECO:0000259" key="1">
    <source>
        <dbReference type="Pfam" id="PF22743"/>
    </source>
</evidence>
<gene>
    <name evidence="2" type="ORF">C7B46_12230</name>
</gene>
<dbReference type="InterPro" id="IPR054437">
    <property type="entry name" value="PspA-assoc_dom"/>
</dbReference>
<organism evidence="2 3">
    <name type="scientific">Sulfobacillus benefaciens</name>
    <dbReference type="NCBI Taxonomy" id="453960"/>
    <lineage>
        <taxon>Bacteria</taxon>
        <taxon>Bacillati</taxon>
        <taxon>Bacillota</taxon>
        <taxon>Clostridia</taxon>
        <taxon>Eubacteriales</taxon>
        <taxon>Clostridiales Family XVII. Incertae Sedis</taxon>
        <taxon>Sulfobacillus</taxon>
    </lineage>
</organism>
<dbReference type="EMBL" id="PXYW01000030">
    <property type="protein sequence ID" value="PSR32846.1"/>
    <property type="molecule type" value="Genomic_DNA"/>
</dbReference>
<name>A0A2T2XEG2_9FIRM</name>
<comment type="caution">
    <text evidence="2">The sequence shown here is derived from an EMBL/GenBank/DDBJ whole genome shotgun (WGS) entry which is preliminary data.</text>
</comment>
<dbReference type="Proteomes" id="UP000242972">
    <property type="component" value="Unassembled WGS sequence"/>
</dbReference>